<keyword evidence="4" id="KW-1185">Reference proteome</keyword>
<accession>A0A4V4HQ27</accession>
<dbReference type="AlphaFoldDB" id="A0A4V4HQ27"/>
<sequence>MSMNVNLRAARRVTAVAASAFALALAAAACGAGNDTPEGAVENFLDNGIEDFANSFAKGDADKAAEDAEEYFCADDIDSIKEMGAMFEGMSEDEIKELMGEEEIVPEDWSYEIGEVTEEGDTATVEVTMTESGEDTEETFDLVKEDDVWKICGFMS</sequence>
<dbReference type="EMBL" id="STGX01000001">
    <property type="protein sequence ID" value="THV32256.1"/>
    <property type="molecule type" value="Genomic_DNA"/>
</dbReference>
<keyword evidence="1" id="KW-0732">Signal</keyword>
<dbReference type="InterPro" id="IPR032710">
    <property type="entry name" value="NTF2-like_dom_sf"/>
</dbReference>
<gene>
    <name evidence="3" type="ORF">E9998_02115</name>
</gene>
<comment type="caution">
    <text evidence="3">The sequence shown here is derived from an EMBL/GenBank/DDBJ whole genome shotgun (WGS) entry which is preliminary data.</text>
</comment>
<dbReference type="SUPFAM" id="SSF54427">
    <property type="entry name" value="NTF2-like"/>
    <property type="match status" value="1"/>
</dbReference>
<feature type="signal peptide" evidence="1">
    <location>
        <begin position="1"/>
        <end position="32"/>
    </location>
</feature>
<evidence type="ECO:0000313" key="3">
    <source>
        <dbReference type="EMBL" id="THV32256.1"/>
    </source>
</evidence>
<evidence type="ECO:0000256" key="1">
    <source>
        <dbReference type="SAM" id="SignalP"/>
    </source>
</evidence>
<evidence type="ECO:0000313" key="4">
    <source>
        <dbReference type="Proteomes" id="UP000305792"/>
    </source>
</evidence>
<dbReference type="Proteomes" id="UP000305792">
    <property type="component" value="Unassembled WGS sequence"/>
</dbReference>
<organism evidence="3 4">
    <name type="scientific">Glycomyces paridis</name>
    <dbReference type="NCBI Taxonomy" id="2126555"/>
    <lineage>
        <taxon>Bacteria</taxon>
        <taxon>Bacillati</taxon>
        <taxon>Actinomycetota</taxon>
        <taxon>Actinomycetes</taxon>
        <taxon>Glycomycetales</taxon>
        <taxon>Glycomycetaceae</taxon>
        <taxon>Glycomyces</taxon>
    </lineage>
</organism>
<dbReference type="Pfam" id="PF12870">
    <property type="entry name" value="DUF4878"/>
    <property type="match status" value="1"/>
</dbReference>
<evidence type="ECO:0000259" key="2">
    <source>
        <dbReference type="Pfam" id="PF12870"/>
    </source>
</evidence>
<dbReference type="InterPro" id="IPR024267">
    <property type="entry name" value="DUF4878"/>
</dbReference>
<proteinExistence type="predicted"/>
<dbReference type="Gene3D" id="3.10.450.50">
    <property type="match status" value="1"/>
</dbReference>
<name>A0A4V4HQ27_9ACTN</name>
<feature type="chain" id="PRO_5038729216" evidence="1">
    <location>
        <begin position="33"/>
        <end position="156"/>
    </location>
</feature>
<protein>
    <submittedName>
        <fullName evidence="3">DUF4878 domain-containing protein</fullName>
    </submittedName>
</protein>
<reference evidence="3 4" key="1">
    <citation type="journal article" date="2018" name="Int. J. Syst. Evol. Microbiol.">
        <title>Glycomyces paridis sp. nov., isolated from the medicinal plant Paris polyphylla.</title>
        <authorList>
            <person name="Fang X.M."/>
            <person name="Bai J.L."/>
            <person name="Su J."/>
            <person name="Zhao L.L."/>
            <person name="Liu H.Y."/>
            <person name="Ma B.P."/>
            <person name="Zhang Y.Q."/>
            <person name="Yu L.Y."/>
        </authorList>
    </citation>
    <scope>NUCLEOTIDE SEQUENCE [LARGE SCALE GENOMIC DNA]</scope>
    <source>
        <strain evidence="3 4">CPCC 204357</strain>
    </source>
</reference>
<feature type="domain" description="DUF4878" evidence="2">
    <location>
        <begin position="49"/>
        <end position="152"/>
    </location>
</feature>